<gene>
    <name evidence="1" type="ORF">IDH44_12940</name>
</gene>
<reference evidence="1" key="1">
    <citation type="submission" date="2020-09" db="EMBL/GenBank/DDBJ databases">
        <title>A novel bacterium of genus Paenibacillus, isolated from South China Sea.</title>
        <authorList>
            <person name="Huang H."/>
            <person name="Mo K."/>
            <person name="Hu Y."/>
        </authorList>
    </citation>
    <scope>NUCLEOTIDE SEQUENCE</scope>
    <source>
        <strain evidence="1">IB182496</strain>
    </source>
</reference>
<proteinExistence type="predicted"/>
<protein>
    <submittedName>
        <fullName evidence="1">DNA ligase</fullName>
    </submittedName>
</protein>
<comment type="caution">
    <text evidence="1">The sequence shown here is derived from an EMBL/GenBank/DDBJ whole genome shotgun (WGS) entry which is preliminary data.</text>
</comment>
<name>A0A927GRX3_9BACL</name>
<evidence type="ECO:0000313" key="1">
    <source>
        <dbReference type="EMBL" id="MBD2846104.1"/>
    </source>
</evidence>
<dbReference type="EMBL" id="JACXIZ010000021">
    <property type="protein sequence ID" value="MBD2846104.1"/>
    <property type="molecule type" value="Genomic_DNA"/>
</dbReference>
<keyword evidence="1" id="KW-0436">Ligase</keyword>
<keyword evidence="2" id="KW-1185">Reference proteome</keyword>
<dbReference type="Proteomes" id="UP000621560">
    <property type="component" value="Unassembled WGS sequence"/>
</dbReference>
<dbReference type="AlphaFoldDB" id="A0A927GRX3"/>
<dbReference type="GO" id="GO:0016874">
    <property type="term" value="F:ligase activity"/>
    <property type="evidence" value="ECO:0007669"/>
    <property type="project" value="UniProtKB-KW"/>
</dbReference>
<organism evidence="1 2">
    <name type="scientific">Paenibacillus sabuli</name>
    <dbReference type="NCBI Taxonomy" id="2772509"/>
    <lineage>
        <taxon>Bacteria</taxon>
        <taxon>Bacillati</taxon>
        <taxon>Bacillota</taxon>
        <taxon>Bacilli</taxon>
        <taxon>Bacillales</taxon>
        <taxon>Paenibacillaceae</taxon>
        <taxon>Paenibacillus</taxon>
    </lineage>
</organism>
<evidence type="ECO:0000313" key="2">
    <source>
        <dbReference type="Proteomes" id="UP000621560"/>
    </source>
</evidence>
<accession>A0A927GRX3</accession>
<feature type="non-terminal residue" evidence="1">
    <location>
        <position position="242"/>
    </location>
</feature>
<sequence>MNITQLMRGLLGEPNPESSRALELKVGQIVRGVVLQTGDNQEALVQIAGVRVRAKLEVPMQPGQSTLLQVQPESAKGLVVLKPTSLEAVLPQETLKELAKSLGLPDKRWALDLLVGLRREGIPLDRALGRELGRAMAGMPKGAEPSEWMQAAATAYKRGLPMTEATISALRQVQFGKPLHELLATLQSQAAAFHTEAEAGPPGAPPSQARALAGALLRLLGDQEALLRLPEAARQAAGASAS</sequence>